<sequence>MGDTNFFRKDHHIVSDNFVALYGMCIPYKLKLLLISVYAPQSRSSKRMLWSYLASLIANWNGESLITGDFNEVRSIEERWGSVFNVQGATEFNSFISNSGLLDIQLEGYSFTWAHPSTTKMSKLDRFLMSNGLLSTFPHISALCLDRHLSDHRPILLKEVISDYGPTPFCFYHSWIDLPGFDELVKKS</sequence>
<dbReference type="InterPro" id="IPR005135">
    <property type="entry name" value="Endo/exonuclease/phosphatase"/>
</dbReference>
<name>A0ABQ5EPT5_9ASTR</name>
<reference evidence="2" key="1">
    <citation type="journal article" date="2022" name="Int. J. Mol. Sci.">
        <title>Draft Genome of Tanacetum Coccineum: Genomic Comparison of Closely Related Tanacetum-Family Plants.</title>
        <authorList>
            <person name="Yamashiro T."/>
            <person name="Shiraishi A."/>
            <person name="Nakayama K."/>
            <person name="Satake H."/>
        </authorList>
    </citation>
    <scope>NUCLEOTIDE SEQUENCE</scope>
</reference>
<dbReference type="Proteomes" id="UP001151760">
    <property type="component" value="Unassembled WGS sequence"/>
</dbReference>
<evidence type="ECO:0000259" key="1">
    <source>
        <dbReference type="Pfam" id="PF14529"/>
    </source>
</evidence>
<gene>
    <name evidence="2" type="ORF">Tco_0988023</name>
</gene>
<keyword evidence="2" id="KW-0548">Nucleotidyltransferase</keyword>
<dbReference type="EMBL" id="BQNB010016545">
    <property type="protein sequence ID" value="GJT52969.1"/>
    <property type="molecule type" value="Genomic_DNA"/>
</dbReference>
<comment type="caution">
    <text evidence="2">The sequence shown here is derived from an EMBL/GenBank/DDBJ whole genome shotgun (WGS) entry which is preliminary data.</text>
</comment>
<evidence type="ECO:0000313" key="3">
    <source>
        <dbReference type="Proteomes" id="UP001151760"/>
    </source>
</evidence>
<dbReference type="InterPro" id="IPR036691">
    <property type="entry name" value="Endo/exonu/phosph_ase_sf"/>
</dbReference>
<proteinExistence type="predicted"/>
<dbReference type="PANTHER" id="PTHR33710">
    <property type="entry name" value="BNAC02G09200D PROTEIN"/>
    <property type="match status" value="1"/>
</dbReference>
<keyword evidence="2" id="KW-0695">RNA-directed DNA polymerase</keyword>
<dbReference type="Pfam" id="PF14529">
    <property type="entry name" value="Exo_endo_phos_2"/>
    <property type="match status" value="1"/>
</dbReference>
<evidence type="ECO:0000313" key="2">
    <source>
        <dbReference type="EMBL" id="GJT52969.1"/>
    </source>
</evidence>
<dbReference type="PANTHER" id="PTHR33710:SF64">
    <property type="entry name" value="ENDONUCLEASE_EXONUCLEASE_PHOSPHATASE DOMAIN-CONTAINING PROTEIN"/>
    <property type="match status" value="1"/>
</dbReference>
<dbReference type="Gene3D" id="3.60.10.10">
    <property type="entry name" value="Endonuclease/exonuclease/phosphatase"/>
    <property type="match status" value="1"/>
</dbReference>
<keyword evidence="2" id="KW-0808">Transferase</keyword>
<feature type="domain" description="Endonuclease/exonuclease/phosphatase" evidence="1">
    <location>
        <begin position="33"/>
        <end position="155"/>
    </location>
</feature>
<dbReference type="GO" id="GO:0003964">
    <property type="term" value="F:RNA-directed DNA polymerase activity"/>
    <property type="evidence" value="ECO:0007669"/>
    <property type="project" value="UniProtKB-KW"/>
</dbReference>
<accession>A0ABQ5EPT5</accession>
<keyword evidence="3" id="KW-1185">Reference proteome</keyword>
<protein>
    <submittedName>
        <fullName evidence="2">RNA-directed DNA polymerase, eukaryota</fullName>
    </submittedName>
</protein>
<dbReference type="SUPFAM" id="SSF56219">
    <property type="entry name" value="DNase I-like"/>
    <property type="match status" value="1"/>
</dbReference>
<reference evidence="2" key="2">
    <citation type="submission" date="2022-01" db="EMBL/GenBank/DDBJ databases">
        <authorList>
            <person name="Yamashiro T."/>
            <person name="Shiraishi A."/>
            <person name="Satake H."/>
            <person name="Nakayama K."/>
        </authorList>
    </citation>
    <scope>NUCLEOTIDE SEQUENCE</scope>
</reference>
<organism evidence="2 3">
    <name type="scientific">Tanacetum coccineum</name>
    <dbReference type="NCBI Taxonomy" id="301880"/>
    <lineage>
        <taxon>Eukaryota</taxon>
        <taxon>Viridiplantae</taxon>
        <taxon>Streptophyta</taxon>
        <taxon>Embryophyta</taxon>
        <taxon>Tracheophyta</taxon>
        <taxon>Spermatophyta</taxon>
        <taxon>Magnoliopsida</taxon>
        <taxon>eudicotyledons</taxon>
        <taxon>Gunneridae</taxon>
        <taxon>Pentapetalae</taxon>
        <taxon>asterids</taxon>
        <taxon>campanulids</taxon>
        <taxon>Asterales</taxon>
        <taxon>Asteraceae</taxon>
        <taxon>Asteroideae</taxon>
        <taxon>Anthemideae</taxon>
        <taxon>Anthemidinae</taxon>
        <taxon>Tanacetum</taxon>
    </lineage>
</organism>